<name>A0A183IDS3_9BILA</name>
<evidence type="ECO:0000313" key="10">
    <source>
        <dbReference type="Proteomes" id="UP000270296"/>
    </source>
</evidence>
<dbReference type="GO" id="GO:0005634">
    <property type="term" value="C:nucleus"/>
    <property type="evidence" value="ECO:0007669"/>
    <property type="project" value="UniProtKB-SubCell"/>
</dbReference>
<dbReference type="InterPro" id="IPR050848">
    <property type="entry name" value="Homeobox_TF"/>
</dbReference>
<dbReference type="PANTHER" id="PTHR24333">
    <property type="entry name" value="HOMEO BOX HB9 LIKE A-RELATED"/>
    <property type="match status" value="1"/>
</dbReference>
<evidence type="ECO:0000256" key="5">
    <source>
        <dbReference type="PROSITE-ProRule" id="PRU00108"/>
    </source>
</evidence>
<dbReference type="GO" id="GO:0003677">
    <property type="term" value="F:DNA binding"/>
    <property type="evidence" value="ECO:0007669"/>
    <property type="project" value="UniProtKB-UniRule"/>
</dbReference>
<dbReference type="PRINTS" id="PR00024">
    <property type="entry name" value="HOMEOBOX"/>
</dbReference>
<dbReference type="WBParaSite" id="SBAD_0000185501-mRNA-1">
    <property type="protein sequence ID" value="SBAD_0000185501-mRNA-1"/>
    <property type="gene ID" value="SBAD_0000185501"/>
</dbReference>
<gene>
    <name evidence="9" type="ORF">SBAD_LOCUS1767</name>
</gene>
<reference evidence="11" key="1">
    <citation type="submission" date="2016-06" db="UniProtKB">
        <authorList>
            <consortium name="WormBaseParasite"/>
        </authorList>
    </citation>
    <scope>IDENTIFICATION</scope>
</reference>
<dbReference type="PROSITE" id="PS00027">
    <property type="entry name" value="HOMEOBOX_1"/>
    <property type="match status" value="1"/>
</dbReference>
<dbReference type="GO" id="GO:0000981">
    <property type="term" value="F:DNA-binding transcription factor activity, RNA polymerase II-specific"/>
    <property type="evidence" value="ECO:0007669"/>
    <property type="project" value="InterPro"/>
</dbReference>
<evidence type="ECO:0000256" key="2">
    <source>
        <dbReference type="ARBA" id="ARBA00023125"/>
    </source>
</evidence>
<dbReference type="PROSITE" id="PS50071">
    <property type="entry name" value="HOMEOBOX_2"/>
    <property type="match status" value="1"/>
</dbReference>
<protein>
    <submittedName>
        <fullName evidence="11">Homeobox domain-containing protein</fullName>
    </submittedName>
</protein>
<dbReference type="EMBL" id="UZAM01006947">
    <property type="protein sequence ID" value="VDO95430.1"/>
    <property type="molecule type" value="Genomic_DNA"/>
</dbReference>
<evidence type="ECO:0000313" key="9">
    <source>
        <dbReference type="EMBL" id="VDO95430.1"/>
    </source>
</evidence>
<keyword evidence="10" id="KW-1185">Reference proteome</keyword>
<reference evidence="9 10" key="2">
    <citation type="submission" date="2018-11" db="EMBL/GenBank/DDBJ databases">
        <authorList>
            <consortium name="Pathogen Informatics"/>
        </authorList>
    </citation>
    <scope>NUCLEOTIDE SEQUENCE [LARGE SCALE GENOMIC DNA]</scope>
</reference>
<dbReference type="CDD" id="cd00086">
    <property type="entry name" value="homeodomain"/>
    <property type="match status" value="1"/>
</dbReference>
<proteinExistence type="predicted"/>
<keyword evidence="2 5" id="KW-0238">DNA-binding</keyword>
<evidence type="ECO:0000313" key="11">
    <source>
        <dbReference type="WBParaSite" id="SBAD_0000185501-mRNA-1"/>
    </source>
</evidence>
<dbReference type="OrthoDB" id="6159439at2759"/>
<dbReference type="Gene3D" id="1.10.10.60">
    <property type="entry name" value="Homeodomain-like"/>
    <property type="match status" value="1"/>
</dbReference>
<dbReference type="AlphaFoldDB" id="A0A183IDS3"/>
<feature type="region of interest" description="Disordered" evidence="7">
    <location>
        <begin position="1"/>
        <end position="20"/>
    </location>
</feature>
<comment type="subcellular location">
    <subcellularLocation>
        <location evidence="1 5 6">Nucleus</location>
    </subcellularLocation>
</comment>
<evidence type="ECO:0000256" key="3">
    <source>
        <dbReference type="ARBA" id="ARBA00023155"/>
    </source>
</evidence>
<evidence type="ECO:0000259" key="8">
    <source>
        <dbReference type="PROSITE" id="PS50071"/>
    </source>
</evidence>
<dbReference type="InterPro" id="IPR001356">
    <property type="entry name" value="HD"/>
</dbReference>
<dbReference type="InterPro" id="IPR009057">
    <property type="entry name" value="Homeodomain-like_sf"/>
</dbReference>
<dbReference type="SMART" id="SM00389">
    <property type="entry name" value="HOX"/>
    <property type="match status" value="1"/>
</dbReference>
<evidence type="ECO:0000256" key="4">
    <source>
        <dbReference type="ARBA" id="ARBA00023242"/>
    </source>
</evidence>
<dbReference type="InterPro" id="IPR017970">
    <property type="entry name" value="Homeobox_CS"/>
</dbReference>
<keyword evidence="3 5" id="KW-0371">Homeobox</keyword>
<accession>A0A183IDS3</accession>
<keyword evidence="4 5" id="KW-0539">Nucleus</keyword>
<dbReference type="Pfam" id="PF00046">
    <property type="entry name" value="Homeodomain"/>
    <property type="match status" value="1"/>
</dbReference>
<dbReference type="Proteomes" id="UP000270296">
    <property type="component" value="Unassembled WGS sequence"/>
</dbReference>
<sequence>MNEVASKCQNSDQESAQIKYGSKKARRQLKALEDSFEKQKYLSVQDRLDLAKHLNLSDSQVKTWYQNRRTKWKRQSNVGLDLLNEMENLNAVQNLVRTNPYWSSYLVSNRLSYHPSLCNMISGTVLPPDRRPKQNAEQARLHDFSSVMCR</sequence>
<evidence type="ECO:0000256" key="1">
    <source>
        <dbReference type="ARBA" id="ARBA00004123"/>
    </source>
</evidence>
<evidence type="ECO:0000256" key="7">
    <source>
        <dbReference type="SAM" id="MobiDB-lite"/>
    </source>
</evidence>
<organism evidence="11">
    <name type="scientific">Soboliphyme baturini</name>
    <dbReference type="NCBI Taxonomy" id="241478"/>
    <lineage>
        <taxon>Eukaryota</taxon>
        <taxon>Metazoa</taxon>
        <taxon>Ecdysozoa</taxon>
        <taxon>Nematoda</taxon>
        <taxon>Enoplea</taxon>
        <taxon>Dorylaimia</taxon>
        <taxon>Dioctophymatida</taxon>
        <taxon>Dioctophymatoidea</taxon>
        <taxon>Soboliphymatidae</taxon>
        <taxon>Soboliphyme</taxon>
    </lineage>
</organism>
<dbReference type="PANTHER" id="PTHR24333:SF5">
    <property type="entry name" value="VENT HOMEOBOX"/>
    <property type="match status" value="1"/>
</dbReference>
<feature type="compositionally biased region" description="Polar residues" evidence="7">
    <location>
        <begin position="7"/>
        <end position="16"/>
    </location>
</feature>
<evidence type="ECO:0000256" key="6">
    <source>
        <dbReference type="RuleBase" id="RU000682"/>
    </source>
</evidence>
<dbReference type="SUPFAM" id="SSF46689">
    <property type="entry name" value="Homeodomain-like"/>
    <property type="match status" value="1"/>
</dbReference>
<feature type="domain" description="Homeobox" evidence="8">
    <location>
        <begin position="15"/>
        <end position="75"/>
    </location>
</feature>
<dbReference type="InterPro" id="IPR020479">
    <property type="entry name" value="HD_metazoa"/>
</dbReference>
<feature type="DNA-binding region" description="Homeobox" evidence="5">
    <location>
        <begin position="17"/>
        <end position="76"/>
    </location>
</feature>